<dbReference type="Proteomes" id="UP000184251">
    <property type="component" value="Unassembled WGS sequence"/>
</dbReference>
<evidence type="ECO:0000313" key="3">
    <source>
        <dbReference type="Proteomes" id="UP000184251"/>
    </source>
</evidence>
<dbReference type="EMBL" id="FQTU01000001">
    <property type="protein sequence ID" value="SHE30674.1"/>
    <property type="molecule type" value="Genomic_DNA"/>
</dbReference>
<gene>
    <name evidence="2" type="ORF">SAMN02746064_00234</name>
</gene>
<evidence type="ECO:0000256" key="1">
    <source>
        <dbReference type="SAM" id="Phobius"/>
    </source>
</evidence>
<feature type="transmembrane region" description="Helical" evidence="1">
    <location>
        <begin position="51"/>
        <end position="67"/>
    </location>
</feature>
<keyword evidence="1" id="KW-0472">Membrane</keyword>
<reference evidence="2 3" key="1">
    <citation type="submission" date="2016-11" db="EMBL/GenBank/DDBJ databases">
        <authorList>
            <person name="Jaros S."/>
            <person name="Januszkiewicz K."/>
            <person name="Wedrychowicz H."/>
        </authorList>
    </citation>
    <scope>NUCLEOTIDE SEQUENCE [LARGE SCALE GENOMIC DNA]</scope>
    <source>
        <strain evidence="2 3">DSM 14828</strain>
    </source>
</reference>
<organism evidence="2 3">
    <name type="scientific">Alkalibacter saccharofermentans DSM 14828</name>
    <dbReference type="NCBI Taxonomy" id="1120975"/>
    <lineage>
        <taxon>Bacteria</taxon>
        <taxon>Bacillati</taxon>
        <taxon>Bacillota</taxon>
        <taxon>Clostridia</taxon>
        <taxon>Eubacteriales</taxon>
        <taxon>Eubacteriaceae</taxon>
        <taxon>Alkalibacter</taxon>
    </lineage>
</organism>
<feature type="transmembrane region" description="Helical" evidence="1">
    <location>
        <begin position="20"/>
        <end position="39"/>
    </location>
</feature>
<accession>A0A1M4SEJ7</accession>
<keyword evidence="3" id="KW-1185">Reference proteome</keyword>
<keyword evidence="1" id="KW-1133">Transmembrane helix</keyword>
<sequence>MVNIMKELDVAYSRESYKKIFVFVAVLWTVSMLFLSSYAFLKITGNLQEEIGSKAMLIAIIIAYIWNKSSADNLRDQQAIS</sequence>
<proteinExistence type="predicted"/>
<dbReference type="AlphaFoldDB" id="A0A1M4SEJ7"/>
<dbReference type="STRING" id="1120975.SAMN02746064_00234"/>
<evidence type="ECO:0000313" key="2">
    <source>
        <dbReference type="EMBL" id="SHE30674.1"/>
    </source>
</evidence>
<protein>
    <submittedName>
        <fullName evidence="2">Uncharacterized protein</fullName>
    </submittedName>
</protein>
<name>A0A1M4SEJ7_9FIRM</name>
<keyword evidence="1" id="KW-0812">Transmembrane</keyword>